<dbReference type="EMBL" id="JAMXFA010000009">
    <property type="protein sequence ID" value="MCT7977822.1"/>
    <property type="molecule type" value="Genomic_DNA"/>
</dbReference>
<organism evidence="3 4">
    <name type="scientific">Laspinema olomoucense D3b</name>
    <dbReference type="NCBI Taxonomy" id="2953688"/>
    <lineage>
        <taxon>Bacteria</taxon>
        <taxon>Bacillati</taxon>
        <taxon>Cyanobacteriota</taxon>
        <taxon>Cyanophyceae</taxon>
        <taxon>Oscillatoriophycideae</taxon>
        <taxon>Oscillatoriales</taxon>
        <taxon>Laspinemataceae</taxon>
        <taxon>Laspinema</taxon>
        <taxon>Laspinema olomoucense</taxon>
    </lineage>
</organism>
<keyword evidence="2" id="KW-0732">Signal</keyword>
<evidence type="ECO:0000313" key="4">
    <source>
        <dbReference type="Proteomes" id="UP001525961"/>
    </source>
</evidence>
<sequence>MPRFQFFLRFIPAVWLLALMGGCAQRVTPNSTASLGSPSAVAQVPVAQGAVEPFAEGIKYATSAANLAQTARSPAQWDEVSKQWLQAIYWMQSVPPTNPRRAFAQKKVAEYMRYLIYAQQQATVSSRLNYPTFNSDILDEQLGLYLSYIEAMGRPDILIVGSSRAVQGVDPRILRQALGSRGLSGLRVFNFGIHGATAQVVRFQLQELLGPEHLPRMILWADGVRAFNSGRFDRTYNEIVQSPGYQRLGSGVRPQLSSETPPQEAIASDSPGEYQVQPMSFHPFSDSRGVKDLSSKVLGQDSAGNRMPLCTDSLQCLTGSGDRTSSRIATGVRRLSALGLAIDAYGFLPVATRFNPSRYYRQRSRVEGRYDGDYANFQVGSIQGAALQSVAAFARSRQIPLVIVNLPVTDDYLDATRSAREVEFRQYMRRLSAQAFLWRDLSTVRGLNRNDYFEDPSHLNQFGAAAVARSLAADPNIPWPRGR</sequence>
<proteinExistence type="predicted"/>
<reference evidence="3 4" key="1">
    <citation type="journal article" date="2022" name="Front. Microbiol.">
        <title>High genomic differentiation and limited gene flow indicate recent cryptic speciation within the genus Laspinema (cyanobacteria).</title>
        <authorList>
            <person name="Stanojkovic A."/>
            <person name="Skoupy S."/>
            <person name="Skaloud P."/>
            <person name="Dvorak P."/>
        </authorList>
    </citation>
    <scope>NUCLEOTIDE SEQUENCE [LARGE SCALE GENOMIC DNA]</scope>
    <source>
        <strain evidence="3 4">D3b</strain>
    </source>
</reference>
<protein>
    <recommendedName>
        <fullName evidence="5">DUF1574 domain-containing protein</fullName>
    </recommendedName>
</protein>
<dbReference type="Proteomes" id="UP001525961">
    <property type="component" value="Unassembled WGS sequence"/>
</dbReference>
<dbReference type="RefSeq" id="WP_261235237.1">
    <property type="nucleotide sequence ID" value="NZ_JAMXFA010000009.1"/>
</dbReference>
<feature type="signal peptide" evidence="2">
    <location>
        <begin position="1"/>
        <end position="26"/>
    </location>
</feature>
<evidence type="ECO:0000313" key="3">
    <source>
        <dbReference type="EMBL" id="MCT7977822.1"/>
    </source>
</evidence>
<comment type="caution">
    <text evidence="3">The sequence shown here is derived from an EMBL/GenBank/DDBJ whole genome shotgun (WGS) entry which is preliminary data.</text>
</comment>
<gene>
    <name evidence="3" type="ORF">NG792_08905</name>
</gene>
<evidence type="ECO:0000256" key="1">
    <source>
        <dbReference type="SAM" id="MobiDB-lite"/>
    </source>
</evidence>
<dbReference type="SUPFAM" id="SSF52266">
    <property type="entry name" value="SGNH hydrolase"/>
    <property type="match status" value="1"/>
</dbReference>
<accession>A0ABT2N5G4</accession>
<keyword evidence="4" id="KW-1185">Reference proteome</keyword>
<name>A0ABT2N5G4_9CYAN</name>
<dbReference type="PROSITE" id="PS51257">
    <property type="entry name" value="PROKAR_LIPOPROTEIN"/>
    <property type="match status" value="1"/>
</dbReference>
<feature type="region of interest" description="Disordered" evidence="1">
    <location>
        <begin position="250"/>
        <end position="272"/>
    </location>
</feature>
<feature type="chain" id="PRO_5047529801" description="DUF1574 domain-containing protein" evidence="2">
    <location>
        <begin position="27"/>
        <end position="483"/>
    </location>
</feature>
<evidence type="ECO:0008006" key="5">
    <source>
        <dbReference type="Google" id="ProtNLM"/>
    </source>
</evidence>
<evidence type="ECO:0000256" key="2">
    <source>
        <dbReference type="SAM" id="SignalP"/>
    </source>
</evidence>